<name>A0A1A9UHA9_GLOAU</name>
<evidence type="ECO:0000313" key="2">
    <source>
        <dbReference type="Proteomes" id="UP000078200"/>
    </source>
</evidence>
<organism evidence="1 2">
    <name type="scientific">Glossina austeni</name>
    <name type="common">Savannah tsetse fly</name>
    <dbReference type="NCBI Taxonomy" id="7395"/>
    <lineage>
        <taxon>Eukaryota</taxon>
        <taxon>Metazoa</taxon>
        <taxon>Ecdysozoa</taxon>
        <taxon>Arthropoda</taxon>
        <taxon>Hexapoda</taxon>
        <taxon>Insecta</taxon>
        <taxon>Pterygota</taxon>
        <taxon>Neoptera</taxon>
        <taxon>Endopterygota</taxon>
        <taxon>Diptera</taxon>
        <taxon>Brachycera</taxon>
        <taxon>Muscomorpha</taxon>
        <taxon>Hippoboscoidea</taxon>
        <taxon>Glossinidae</taxon>
        <taxon>Glossina</taxon>
    </lineage>
</organism>
<keyword evidence="2" id="KW-1185">Reference proteome</keyword>
<reference evidence="1" key="1">
    <citation type="submission" date="2020-05" db="UniProtKB">
        <authorList>
            <consortium name="EnsemblMetazoa"/>
        </authorList>
    </citation>
    <scope>IDENTIFICATION</scope>
    <source>
        <strain evidence="1">TTRI</strain>
    </source>
</reference>
<dbReference type="Proteomes" id="UP000078200">
    <property type="component" value="Unassembled WGS sequence"/>
</dbReference>
<evidence type="ECO:0000313" key="1">
    <source>
        <dbReference type="EnsemblMetazoa" id="GAUT004870-PA"/>
    </source>
</evidence>
<dbReference type="VEuPathDB" id="VectorBase:GAUT004870"/>
<proteinExistence type="predicted"/>
<dbReference type="AlphaFoldDB" id="A0A1A9UHA9"/>
<accession>A0A1A9UHA9</accession>
<sequence>MLKNNKIDVNVLVAIRRWMEVDGGAIFLQIKNGFAQMEAKYTSSLENSLMNLEKKIRNLVLEQHNRGLQEISEMRAELFKQNEPVGAKIAGARNDMSAGQLTMQQDLKDMKAKLF</sequence>
<protein>
    <submittedName>
        <fullName evidence="1">Uncharacterized protein</fullName>
    </submittedName>
</protein>
<dbReference type="EnsemblMetazoa" id="GAUT004870-RA">
    <property type="protein sequence ID" value="GAUT004870-PA"/>
    <property type="gene ID" value="GAUT004870"/>
</dbReference>